<comment type="caution">
    <text evidence="3">The sequence shown here is derived from an EMBL/GenBank/DDBJ whole genome shotgun (WGS) entry which is preliminary data.</text>
</comment>
<protein>
    <submittedName>
        <fullName evidence="3">Uncharacterized protein</fullName>
    </submittedName>
</protein>
<evidence type="ECO:0000256" key="2">
    <source>
        <dbReference type="SAM" id="MobiDB-lite"/>
    </source>
</evidence>
<reference evidence="3 4" key="1">
    <citation type="submission" date="2024-04" db="EMBL/GenBank/DDBJ databases">
        <title>Tritrichomonas musculus Genome.</title>
        <authorList>
            <person name="Alves-Ferreira E."/>
            <person name="Grigg M."/>
            <person name="Lorenzi H."/>
            <person name="Galac M."/>
        </authorList>
    </citation>
    <scope>NUCLEOTIDE SEQUENCE [LARGE SCALE GENOMIC DNA]</scope>
    <source>
        <strain evidence="3 4">EAF2021</strain>
    </source>
</reference>
<feature type="region of interest" description="Disordered" evidence="2">
    <location>
        <begin position="1"/>
        <end position="23"/>
    </location>
</feature>
<feature type="compositionally biased region" description="Polar residues" evidence="2">
    <location>
        <begin position="485"/>
        <end position="502"/>
    </location>
</feature>
<proteinExistence type="predicted"/>
<dbReference type="PANTHER" id="PTHR47026:SF2">
    <property type="entry name" value="FLAGELLAR ASSOCIATED PROTEIN"/>
    <property type="match status" value="1"/>
</dbReference>
<evidence type="ECO:0000256" key="1">
    <source>
        <dbReference type="SAM" id="Coils"/>
    </source>
</evidence>
<keyword evidence="4" id="KW-1185">Reference proteome</keyword>
<feature type="coiled-coil region" evidence="1">
    <location>
        <begin position="329"/>
        <end position="356"/>
    </location>
</feature>
<accession>A0ABR2KZR6</accession>
<sequence>MSSSTKEEEDKLTKPKTDSCEKVDLESNVNNILNALSKNVGSGTSPQQNVEYEYEEYEVEEYEEEEEEIKIKSNTKPPKKGTFMTQNISTMQPTPNPRPQPKKQKSPSPTRPMSPKRPQPVPLISNTPNYIEDESEVAAKLDQFIRDGKLPDSNSAQSMLNLINRRKVDALFSSDYESAEIYENAAQTLLNKENSLYSNTERDVKNQTRENRQQFLDNKLQLTEQRYREQIEQNNTECERRLEEAENQHQIEINEFKENWKNPDYLKQFSKPSSRMIQLRYVEKKLALAKRYSDAITQRRLGDQLQQKETESLQKSIEKQMKSDFSKMRERQRSEIERIESHYDKLNEELQAKMKKEMETITFAMKHNNDTAQIDSNNNNRRKWSIYNLGPAMNPQSSLPTPRTKKKFDQYKNERNVQIVLTPFDDATLANLPVKSFRSDRHRLRVSNPPSRCTTALSTGRSSAFASARSKSSASKPKTSKKFSVSLNSNSRSNFPNLNSNS</sequence>
<name>A0ABR2KZR6_9EUKA</name>
<organism evidence="3 4">
    <name type="scientific">Tritrichomonas musculus</name>
    <dbReference type="NCBI Taxonomy" id="1915356"/>
    <lineage>
        <taxon>Eukaryota</taxon>
        <taxon>Metamonada</taxon>
        <taxon>Parabasalia</taxon>
        <taxon>Tritrichomonadida</taxon>
        <taxon>Tritrichomonadidae</taxon>
        <taxon>Tritrichomonas</taxon>
    </lineage>
</organism>
<feature type="region of interest" description="Disordered" evidence="2">
    <location>
        <begin position="60"/>
        <end position="125"/>
    </location>
</feature>
<gene>
    <name evidence="3" type="ORF">M9Y10_014537</name>
</gene>
<dbReference type="Proteomes" id="UP001470230">
    <property type="component" value="Unassembled WGS sequence"/>
</dbReference>
<feature type="compositionally biased region" description="Polar residues" evidence="2">
    <location>
        <begin position="448"/>
        <end position="457"/>
    </location>
</feature>
<feature type="region of interest" description="Disordered" evidence="2">
    <location>
        <begin position="445"/>
        <end position="502"/>
    </location>
</feature>
<keyword evidence="1" id="KW-0175">Coiled coil</keyword>
<feature type="compositionally biased region" description="Low complexity" evidence="2">
    <location>
        <begin position="458"/>
        <end position="477"/>
    </location>
</feature>
<dbReference type="PANTHER" id="PTHR47026">
    <property type="entry name" value="PIGMENTOSA GTPASE REGULATOR-LIKE PROTEIN, PUTATIVE-RELATED"/>
    <property type="match status" value="1"/>
</dbReference>
<feature type="coiled-coil region" evidence="1">
    <location>
        <begin position="190"/>
        <end position="259"/>
    </location>
</feature>
<dbReference type="EMBL" id="JAPFFF010000002">
    <property type="protein sequence ID" value="KAK8896625.1"/>
    <property type="molecule type" value="Genomic_DNA"/>
</dbReference>
<feature type="compositionally biased region" description="Pro residues" evidence="2">
    <location>
        <begin position="109"/>
        <end position="121"/>
    </location>
</feature>
<evidence type="ECO:0000313" key="4">
    <source>
        <dbReference type="Proteomes" id="UP001470230"/>
    </source>
</evidence>
<evidence type="ECO:0000313" key="3">
    <source>
        <dbReference type="EMBL" id="KAK8896625.1"/>
    </source>
</evidence>